<gene>
    <name evidence="1" type="ORF">So717_26900</name>
</gene>
<organism evidence="1 2">
    <name type="scientific">Roseobacter cerasinus</name>
    <dbReference type="NCBI Taxonomy" id="2602289"/>
    <lineage>
        <taxon>Bacteria</taxon>
        <taxon>Pseudomonadati</taxon>
        <taxon>Pseudomonadota</taxon>
        <taxon>Alphaproteobacteria</taxon>
        <taxon>Rhodobacterales</taxon>
        <taxon>Roseobacteraceae</taxon>
        <taxon>Roseobacter</taxon>
    </lineage>
</organism>
<protein>
    <recommendedName>
        <fullName evidence="3">ATP-grasp domain-containing protein</fullName>
    </recommendedName>
</protein>
<reference evidence="1 2" key="1">
    <citation type="submission" date="2019-12" db="EMBL/GenBank/DDBJ databases">
        <title>Roseobacter cerasinus sp. nov., isolated from seawater around aquaculture.</title>
        <authorList>
            <person name="Muramatsu S."/>
            <person name="Takabe Y."/>
            <person name="Mori K."/>
            <person name="Takaichi S."/>
            <person name="Hanada S."/>
        </authorList>
    </citation>
    <scope>NUCLEOTIDE SEQUENCE [LARGE SCALE GENOMIC DNA]</scope>
    <source>
        <strain evidence="1 2">AI77</strain>
    </source>
</reference>
<dbReference type="SUPFAM" id="SSF56059">
    <property type="entry name" value="Glutathione synthetase ATP-binding domain-like"/>
    <property type="match status" value="1"/>
</dbReference>
<comment type="caution">
    <text evidence="1">The sequence shown here is derived from an EMBL/GenBank/DDBJ whole genome shotgun (WGS) entry which is preliminary data.</text>
</comment>
<dbReference type="OrthoDB" id="460582at2"/>
<evidence type="ECO:0008006" key="3">
    <source>
        <dbReference type="Google" id="ProtNLM"/>
    </source>
</evidence>
<dbReference type="RefSeq" id="WP_159978187.1">
    <property type="nucleotide sequence ID" value="NZ_BLIV01000005.1"/>
</dbReference>
<proteinExistence type="predicted"/>
<evidence type="ECO:0000313" key="1">
    <source>
        <dbReference type="EMBL" id="GFE50937.1"/>
    </source>
</evidence>
<sequence>MEPQARIGLAQLTKMAFEGVDLHPLRSDLLKQSFGSTNSAGALMDLSVIDQLTGHRELGLVWQSKAFETCRVFKAQVNDRTRKRVLVFAAPTHIGGNTPVEFLLQGSDFNSVFYYPNIETSDSDILPDHDVAFCAAPTDAEEAEAFFDTVHRLTRTSGTKTVNLPEQMVRLDRDTLGQMLSGVDGLRVPISVKLTRQQLISALCSEDEANRLGTLNGYPYVVRPVGSHAGEGLEKLEAPEDFASYLLRRDEEEFYVSTFEDYASPADQKYRKYRIVFVDGQAFPCHMAIAEQWDVWYLNANMHLSPEKRFEEAAFMEGFSGDFGLRHRARLDAIVDRVGLDYFGMDCAEDPEGNLIVFEADNALIVHDMDPQTVFPYKVQPMRAIFSAFEQLLADNCRPAAKSPAPQRSKPLLAS</sequence>
<evidence type="ECO:0000313" key="2">
    <source>
        <dbReference type="Proteomes" id="UP000436522"/>
    </source>
</evidence>
<accession>A0A640VT05</accession>
<dbReference type="Proteomes" id="UP000436522">
    <property type="component" value="Unassembled WGS sequence"/>
</dbReference>
<dbReference type="AlphaFoldDB" id="A0A640VT05"/>
<name>A0A640VT05_9RHOB</name>
<keyword evidence="2" id="KW-1185">Reference proteome</keyword>
<dbReference type="EMBL" id="BLIV01000005">
    <property type="protein sequence ID" value="GFE50937.1"/>
    <property type="molecule type" value="Genomic_DNA"/>
</dbReference>